<evidence type="ECO:0000256" key="1">
    <source>
        <dbReference type="ARBA" id="ARBA00005443"/>
    </source>
</evidence>
<dbReference type="PANTHER" id="PTHR23058">
    <property type="entry name" value="PEROXISOMAL MEMBRANE PROTEIN PEX14"/>
    <property type="match status" value="1"/>
</dbReference>
<comment type="function">
    <text evidence="10">Component of the PEX13-PEX14 docking complex, a translocon channel that specifically mediates the import of peroxisomal cargo proteins bound to PEX5 receptor. The PEX13-PEX14 docking complex forms a large import pore which can be opened to a diameter of about 9 nm. Mechanistically, PEX5 receptor along with cargo proteins associates with the PEX14 subunit of the PEX13-PEX14 docking complex in the cytosol, leading to the insertion of the receptor into the organelle membrane with the concomitant translocation of the cargo into the peroxisome matrix.</text>
</comment>
<evidence type="ECO:0000256" key="2">
    <source>
        <dbReference type="ARBA" id="ARBA00022448"/>
    </source>
</evidence>
<evidence type="ECO:0000256" key="6">
    <source>
        <dbReference type="ARBA" id="ARBA00023140"/>
    </source>
</evidence>
<evidence type="ECO:0000313" key="14">
    <source>
        <dbReference type="WBParaSite" id="ACRNAN_scaffold3542.g9054.t1"/>
    </source>
</evidence>
<dbReference type="InterPro" id="IPR025655">
    <property type="entry name" value="PEX14"/>
</dbReference>
<keyword evidence="13" id="KW-1185">Reference proteome</keyword>
<keyword evidence="6 10" id="KW-0576">Peroxisome</keyword>
<dbReference type="InterPro" id="IPR006785">
    <property type="entry name" value="Pex14_N"/>
</dbReference>
<accession>A0A914DSA3</accession>
<dbReference type="WBParaSite" id="ACRNAN_scaffold3542.g9054.t1">
    <property type="protein sequence ID" value="ACRNAN_scaffold3542.g9054.t1"/>
    <property type="gene ID" value="ACRNAN_scaffold3542.g9054"/>
</dbReference>
<dbReference type="InterPro" id="IPR036388">
    <property type="entry name" value="WH-like_DNA-bd_sf"/>
</dbReference>
<evidence type="ECO:0000259" key="12">
    <source>
        <dbReference type="Pfam" id="PF04695"/>
    </source>
</evidence>
<evidence type="ECO:0000256" key="9">
    <source>
        <dbReference type="ARBA" id="ARBA00046271"/>
    </source>
</evidence>
<keyword evidence="2 10" id="KW-0813">Transport</keyword>
<protein>
    <recommendedName>
        <fullName evidence="7 10">Peroxisomal membrane protein PEX14</fullName>
    </recommendedName>
    <alternativeName>
        <fullName evidence="8 10">Peroxin-14</fullName>
    </alternativeName>
</protein>
<dbReference type="Pfam" id="PF04695">
    <property type="entry name" value="Pex14_N"/>
    <property type="match status" value="1"/>
</dbReference>
<feature type="compositionally biased region" description="Polar residues" evidence="11">
    <location>
        <begin position="220"/>
        <end position="235"/>
    </location>
</feature>
<evidence type="ECO:0000313" key="13">
    <source>
        <dbReference type="Proteomes" id="UP000887540"/>
    </source>
</evidence>
<dbReference type="AlphaFoldDB" id="A0A914DSA3"/>
<evidence type="ECO:0000256" key="8">
    <source>
        <dbReference type="ARBA" id="ARBA00029691"/>
    </source>
</evidence>
<sequence>MVEAARKFFTNPKVRSTPFQEQKQFLFDKGVTSAEIDEALASISPVEVAASSSPNAVVVNHPVSPQNKLVTLTQSVVMIGGVSYMAYKLVRSWVLPRFFGVPDPADEQMQNLQTQINELQNSTKFIMDSVEQTLQTVSAQQEQLNRALLMMHSGGKESDLHRLQTDIAIIKSLLLNQNQFPAIPASSNGHSILNGHKKDNNRSVSFAEQVPSWQLEHDSANPNESNETDSVNGEV</sequence>
<evidence type="ECO:0000256" key="3">
    <source>
        <dbReference type="ARBA" id="ARBA00022927"/>
    </source>
</evidence>
<dbReference type="PANTHER" id="PTHR23058:SF0">
    <property type="entry name" value="PEROXISOMAL MEMBRANE PROTEIN PEX14"/>
    <property type="match status" value="1"/>
</dbReference>
<name>A0A914DSA3_9BILA</name>
<keyword evidence="4" id="KW-0811">Translocation</keyword>
<proteinExistence type="inferred from homology"/>
<dbReference type="GO" id="GO:0005778">
    <property type="term" value="C:peroxisomal membrane"/>
    <property type="evidence" value="ECO:0007669"/>
    <property type="project" value="UniProtKB-SubCell"/>
</dbReference>
<evidence type="ECO:0000256" key="4">
    <source>
        <dbReference type="ARBA" id="ARBA00023010"/>
    </source>
</evidence>
<dbReference type="Proteomes" id="UP000887540">
    <property type="component" value="Unplaced"/>
</dbReference>
<comment type="subcellular location">
    <subcellularLocation>
        <location evidence="9 10">Peroxisome membrane</location>
    </subcellularLocation>
</comment>
<comment type="similarity">
    <text evidence="1 10">Belongs to the peroxin-14 family.</text>
</comment>
<evidence type="ECO:0000256" key="5">
    <source>
        <dbReference type="ARBA" id="ARBA00023136"/>
    </source>
</evidence>
<dbReference type="GO" id="GO:1990429">
    <property type="term" value="C:peroxisomal importomer complex"/>
    <property type="evidence" value="ECO:0007669"/>
    <property type="project" value="TreeGrafter"/>
</dbReference>
<keyword evidence="3 10" id="KW-0653">Protein transport</keyword>
<dbReference type="GO" id="GO:0016560">
    <property type="term" value="P:protein import into peroxisome matrix, docking"/>
    <property type="evidence" value="ECO:0007669"/>
    <property type="project" value="UniProtKB-UniRule"/>
</dbReference>
<feature type="region of interest" description="Disordered" evidence="11">
    <location>
        <begin position="211"/>
        <end position="235"/>
    </location>
</feature>
<feature type="domain" description="Peroxisome membrane anchor protein Pex14p N-terminal" evidence="12">
    <location>
        <begin position="1"/>
        <end position="41"/>
    </location>
</feature>
<evidence type="ECO:0000256" key="10">
    <source>
        <dbReference type="RuleBase" id="RU367032"/>
    </source>
</evidence>
<evidence type="ECO:0000256" key="7">
    <source>
        <dbReference type="ARBA" id="ARBA00029502"/>
    </source>
</evidence>
<keyword evidence="5 10" id="KW-0472">Membrane</keyword>
<dbReference type="Gene3D" id="1.10.10.10">
    <property type="entry name" value="Winged helix-like DNA-binding domain superfamily/Winged helix DNA-binding domain"/>
    <property type="match status" value="1"/>
</dbReference>
<evidence type="ECO:0000256" key="11">
    <source>
        <dbReference type="SAM" id="MobiDB-lite"/>
    </source>
</evidence>
<organism evidence="13 14">
    <name type="scientific">Acrobeloides nanus</name>
    <dbReference type="NCBI Taxonomy" id="290746"/>
    <lineage>
        <taxon>Eukaryota</taxon>
        <taxon>Metazoa</taxon>
        <taxon>Ecdysozoa</taxon>
        <taxon>Nematoda</taxon>
        <taxon>Chromadorea</taxon>
        <taxon>Rhabditida</taxon>
        <taxon>Tylenchina</taxon>
        <taxon>Cephalobomorpha</taxon>
        <taxon>Cephaloboidea</taxon>
        <taxon>Cephalobidae</taxon>
        <taxon>Acrobeloides</taxon>
    </lineage>
</organism>
<reference evidence="14" key="1">
    <citation type="submission" date="2022-11" db="UniProtKB">
        <authorList>
            <consortium name="WormBaseParasite"/>
        </authorList>
    </citation>
    <scope>IDENTIFICATION</scope>
</reference>
<dbReference type="GO" id="GO:0005102">
    <property type="term" value="F:signaling receptor binding"/>
    <property type="evidence" value="ECO:0007669"/>
    <property type="project" value="TreeGrafter"/>
</dbReference>